<sequence length="231" mass="25855">MGVVSAKTELRRRGVQLDPVCIRCGAAEETAEHAIRDCVWAEFYWVAGPLRLSPPPPHTRGSLADWIIAFSESKNSEAHVWFAMLLWAAWYARNRLVFQSKEMSHQECITLAASRLLEHEATYAEPTGVRPNPANISWEAPRIGTFKINTDASIRSNMGTGIGVIIRNHKGEVVTSLTKWMSEELPIENAEAVACREGIILARQSEMIKAESPRKEIFGIDMEMATRTGFM</sequence>
<dbReference type="Proteomes" id="UP001318860">
    <property type="component" value="Unassembled WGS sequence"/>
</dbReference>
<proteinExistence type="predicted"/>
<protein>
    <recommendedName>
        <fullName evidence="1">RNase H type-1 domain-containing protein</fullName>
    </recommendedName>
</protein>
<dbReference type="InterPro" id="IPR002156">
    <property type="entry name" value="RNaseH_domain"/>
</dbReference>
<dbReference type="PANTHER" id="PTHR47074">
    <property type="entry name" value="BNAC02G40300D PROTEIN"/>
    <property type="match status" value="1"/>
</dbReference>
<accession>A0ABR0W0I1</accession>
<reference evidence="2 3" key="1">
    <citation type="journal article" date="2021" name="Comput. Struct. Biotechnol. J.">
        <title>De novo genome assembly of the potent medicinal plant Rehmannia glutinosa using nanopore technology.</title>
        <authorList>
            <person name="Ma L."/>
            <person name="Dong C."/>
            <person name="Song C."/>
            <person name="Wang X."/>
            <person name="Zheng X."/>
            <person name="Niu Y."/>
            <person name="Chen S."/>
            <person name="Feng W."/>
        </authorList>
    </citation>
    <scope>NUCLEOTIDE SEQUENCE [LARGE SCALE GENOMIC DNA]</scope>
    <source>
        <strain evidence="2">DH-2019</strain>
    </source>
</reference>
<dbReference type="EMBL" id="JABTTQ020000348">
    <property type="protein sequence ID" value="KAK6140086.1"/>
    <property type="molecule type" value="Genomic_DNA"/>
</dbReference>
<evidence type="ECO:0000313" key="3">
    <source>
        <dbReference type="Proteomes" id="UP001318860"/>
    </source>
</evidence>
<comment type="caution">
    <text evidence="2">The sequence shown here is derived from an EMBL/GenBank/DDBJ whole genome shotgun (WGS) entry which is preliminary data.</text>
</comment>
<feature type="domain" description="RNase H type-1" evidence="1">
    <location>
        <begin position="149"/>
        <end position="206"/>
    </location>
</feature>
<keyword evidence="3" id="KW-1185">Reference proteome</keyword>
<organism evidence="2 3">
    <name type="scientific">Rehmannia glutinosa</name>
    <name type="common">Chinese foxglove</name>
    <dbReference type="NCBI Taxonomy" id="99300"/>
    <lineage>
        <taxon>Eukaryota</taxon>
        <taxon>Viridiplantae</taxon>
        <taxon>Streptophyta</taxon>
        <taxon>Embryophyta</taxon>
        <taxon>Tracheophyta</taxon>
        <taxon>Spermatophyta</taxon>
        <taxon>Magnoliopsida</taxon>
        <taxon>eudicotyledons</taxon>
        <taxon>Gunneridae</taxon>
        <taxon>Pentapetalae</taxon>
        <taxon>asterids</taxon>
        <taxon>lamiids</taxon>
        <taxon>Lamiales</taxon>
        <taxon>Orobanchaceae</taxon>
        <taxon>Rehmannieae</taxon>
        <taxon>Rehmannia</taxon>
    </lineage>
</organism>
<dbReference type="InterPro" id="IPR052929">
    <property type="entry name" value="RNase_H-like_EbsB-rel"/>
</dbReference>
<evidence type="ECO:0000313" key="2">
    <source>
        <dbReference type="EMBL" id="KAK6140086.1"/>
    </source>
</evidence>
<dbReference type="PANTHER" id="PTHR47074:SF48">
    <property type="entry name" value="POLYNUCLEOTIDYL TRANSFERASE, RIBONUCLEASE H-LIKE SUPERFAMILY PROTEIN"/>
    <property type="match status" value="1"/>
</dbReference>
<gene>
    <name evidence="2" type="ORF">DH2020_026084</name>
</gene>
<name>A0ABR0W0I1_REHGL</name>
<evidence type="ECO:0000259" key="1">
    <source>
        <dbReference type="Pfam" id="PF13456"/>
    </source>
</evidence>
<dbReference type="Pfam" id="PF13456">
    <property type="entry name" value="RVT_3"/>
    <property type="match status" value="1"/>
</dbReference>